<organism evidence="1 2">
    <name type="scientific">Nezara viridula</name>
    <name type="common">Southern green stink bug</name>
    <name type="synonym">Cimex viridulus</name>
    <dbReference type="NCBI Taxonomy" id="85310"/>
    <lineage>
        <taxon>Eukaryota</taxon>
        <taxon>Metazoa</taxon>
        <taxon>Ecdysozoa</taxon>
        <taxon>Arthropoda</taxon>
        <taxon>Hexapoda</taxon>
        <taxon>Insecta</taxon>
        <taxon>Pterygota</taxon>
        <taxon>Neoptera</taxon>
        <taxon>Paraneoptera</taxon>
        <taxon>Hemiptera</taxon>
        <taxon>Heteroptera</taxon>
        <taxon>Panheteroptera</taxon>
        <taxon>Pentatomomorpha</taxon>
        <taxon>Pentatomoidea</taxon>
        <taxon>Pentatomidae</taxon>
        <taxon>Pentatominae</taxon>
        <taxon>Nezara</taxon>
    </lineage>
</organism>
<dbReference type="Proteomes" id="UP001152798">
    <property type="component" value="Chromosome 4"/>
</dbReference>
<proteinExistence type="predicted"/>
<dbReference type="EMBL" id="OV725080">
    <property type="protein sequence ID" value="CAH1399514.1"/>
    <property type="molecule type" value="Genomic_DNA"/>
</dbReference>
<sequence length="97" mass="10586">MECPLSWRYQFLDLPGHRSRLPNGSASGTCAAVAVKPAFPLSFEVGTSSTFLCSPVTYPVPQWWNAVPTERPGSHHSCGFPLTGVDCCLLNKIRFST</sequence>
<protein>
    <submittedName>
        <fullName evidence="1">Uncharacterized protein</fullName>
    </submittedName>
</protein>
<dbReference type="AlphaFoldDB" id="A0A9P0HCU1"/>
<reference evidence="1" key="1">
    <citation type="submission" date="2022-01" db="EMBL/GenBank/DDBJ databases">
        <authorList>
            <person name="King R."/>
        </authorList>
    </citation>
    <scope>NUCLEOTIDE SEQUENCE</scope>
</reference>
<evidence type="ECO:0000313" key="1">
    <source>
        <dbReference type="EMBL" id="CAH1399514.1"/>
    </source>
</evidence>
<name>A0A9P0HCU1_NEZVI</name>
<evidence type="ECO:0000313" key="2">
    <source>
        <dbReference type="Proteomes" id="UP001152798"/>
    </source>
</evidence>
<accession>A0A9P0HCU1</accession>
<dbReference type="OrthoDB" id="10496357at2759"/>
<keyword evidence="2" id="KW-1185">Reference proteome</keyword>
<gene>
    <name evidence="1" type="ORF">NEZAVI_LOCUS8947</name>
</gene>